<proteinExistence type="predicted"/>
<protein>
    <submittedName>
        <fullName evidence="1">Uncharacterized protein</fullName>
    </submittedName>
</protein>
<dbReference type="EMBL" id="MU154602">
    <property type="protein sequence ID" value="KAF9492397.1"/>
    <property type="molecule type" value="Genomic_DNA"/>
</dbReference>
<dbReference type="AlphaFoldDB" id="A0A9P6D5Y6"/>
<name>A0A9P6D5Y6_PLEER</name>
<evidence type="ECO:0000313" key="1">
    <source>
        <dbReference type="EMBL" id="KAF9492397.1"/>
    </source>
</evidence>
<gene>
    <name evidence="1" type="ORF">BDN71DRAFT_1451605</name>
</gene>
<sequence>MWHLYYRTIFLFRTYAVCGRSRNDCSIFYEIESEGHADIEHMGEPRINPLEKDVDVVA</sequence>
<organism evidence="1 2">
    <name type="scientific">Pleurotus eryngii</name>
    <name type="common">Boletus of the steppes</name>
    <dbReference type="NCBI Taxonomy" id="5323"/>
    <lineage>
        <taxon>Eukaryota</taxon>
        <taxon>Fungi</taxon>
        <taxon>Dikarya</taxon>
        <taxon>Basidiomycota</taxon>
        <taxon>Agaricomycotina</taxon>
        <taxon>Agaricomycetes</taxon>
        <taxon>Agaricomycetidae</taxon>
        <taxon>Agaricales</taxon>
        <taxon>Pleurotineae</taxon>
        <taxon>Pleurotaceae</taxon>
        <taxon>Pleurotus</taxon>
    </lineage>
</organism>
<keyword evidence="2" id="KW-1185">Reference proteome</keyword>
<dbReference type="Proteomes" id="UP000807025">
    <property type="component" value="Unassembled WGS sequence"/>
</dbReference>
<reference evidence="1" key="1">
    <citation type="submission" date="2020-11" db="EMBL/GenBank/DDBJ databases">
        <authorList>
            <consortium name="DOE Joint Genome Institute"/>
            <person name="Ahrendt S."/>
            <person name="Riley R."/>
            <person name="Andreopoulos W."/>
            <person name="Labutti K."/>
            <person name="Pangilinan J."/>
            <person name="Ruiz-Duenas F.J."/>
            <person name="Barrasa J.M."/>
            <person name="Sanchez-Garcia M."/>
            <person name="Camarero S."/>
            <person name="Miyauchi S."/>
            <person name="Serrano A."/>
            <person name="Linde D."/>
            <person name="Babiker R."/>
            <person name="Drula E."/>
            <person name="Ayuso-Fernandez I."/>
            <person name="Pacheco R."/>
            <person name="Padilla G."/>
            <person name="Ferreira P."/>
            <person name="Barriuso J."/>
            <person name="Kellner H."/>
            <person name="Castanera R."/>
            <person name="Alfaro M."/>
            <person name="Ramirez L."/>
            <person name="Pisabarro A.G."/>
            <person name="Kuo A."/>
            <person name="Tritt A."/>
            <person name="Lipzen A."/>
            <person name="He G."/>
            <person name="Yan M."/>
            <person name="Ng V."/>
            <person name="Cullen D."/>
            <person name="Martin F."/>
            <person name="Rosso M.-N."/>
            <person name="Henrissat B."/>
            <person name="Hibbett D."/>
            <person name="Martinez A.T."/>
            <person name="Grigoriev I.V."/>
        </authorList>
    </citation>
    <scope>NUCLEOTIDE SEQUENCE</scope>
    <source>
        <strain evidence="1">ATCC 90797</strain>
    </source>
</reference>
<evidence type="ECO:0000313" key="2">
    <source>
        <dbReference type="Proteomes" id="UP000807025"/>
    </source>
</evidence>
<accession>A0A9P6D5Y6</accession>
<comment type="caution">
    <text evidence="1">The sequence shown here is derived from an EMBL/GenBank/DDBJ whole genome shotgun (WGS) entry which is preliminary data.</text>
</comment>